<evidence type="ECO:0000256" key="5">
    <source>
        <dbReference type="RuleBase" id="RU003682"/>
    </source>
</evidence>
<dbReference type="PRINTS" id="PR00682">
    <property type="entry name" value="IPNSYNTHASE"/>
</dbReference>
<evidence type="ECO:0000313" key="8">
    <source>
        <dbReference type="Proteomes" id="UP000295083"/>
    </source>
</evidence>
<reference evidence="7 8" key="1">
    <citation type="submission" date="2018-11" db="EMBL/GenBank/DDBJ databases">
        <title>Genome sequence and assembly of Colletotrichum spinosum.</title>
        <authorList>
            <person name="Gan P."/>
            <person name="Shirasu K."/>
        </authorList>
    </citation>
    <scope>NUCLEOTIDE SEQUENCE [LARGE SCALE GENOMIC DNA]</scope>
    <source>
        <strain evidence="7 8">CBS 515.97</strain>
    </source>
</reference>
<proteinExistence type="inferred from homology"/>
<gene>
    <name evidence="7" type="primary">hxnY-2</name>
    <name evidence="7" type="ORF">C8035_v004981</name>
</gene>
<dbReference type="AlphaFoldDB" id="A0A4R8QM14"/>
<evidence type="ECO:0000259" key="6">
    <source>
        <dbReference type="PROSITE" id="PS51471"/>
    </source>
</evidence>
<evidence type="ECO:0000256" key="3">
    <source>
        <dbReference type="ARBA" id="ARBA00023002"/>
    </source>
</evidence>
<keyword evidence="8" id="KW-1185">Reference proteome</keyword>
<protein>
    <submittedName>
        <fullName evidence="7">2-oxoglutarate-Fe(II) type oxidoreductase hxnY</fullName>
    </submittedName>
</protein>
<name>A0A4R8QM14_9PEZI</name>
<comment type="caution">
    <text evidence="7">The sequence shown here is derived from an EMBL/GenBank/DDBJ whole genome shotgun (WGS) entry which is preliminary data.</text>
</comment>
<dbReference type="InterPro" id="IPR026992">
    <property type="entry name" value="DIOX_N"/>
</dbReference>
<keyword evidence="2 5" id="KW-0479">Metal-binding</keyword>
<organism evidence="7 8">
    <name type="scientific">Colletotrichum spinosum</name>
    <dbReference type="NCBI Taxonomy" id="1347390"/>
    <lineage>
        <taxon>Eukaryota</taxon>
        <taxon>Fungi</taxon>
        <taxon>Dikarya</taxon>
        <taxon>Ascomycota</taxon>
        <taxon>Pezizomycotina</taxon>
        <taxon>Sordariomycetes</taxon>
        <taxon>Hypocreomycetidae</taxon>
        <taxon>Glomerellales</taxon>
        <taxon>Glomerellaceae</taxon>
        <taxon>Colletotrichum</taxon>
        <taxon>Colletotrichum orbiculare species complex</taxon>
    </lineage>
</organism>
<sequence length="352" mass="39018">MSPLEIPIIDFSGFYSEDPAEKQKVVDQVRESCLYNGFFQIVGHSVPLRQQKAVMQNAKKFFNLPLEEKQKVGKENNSWNRGYEMLRSQILEEGTQPELKEGFYIGAEIPETHPYFIAKKLNSGPNQWPEGLGGDLQGFRTASMEYYASALGLASDLMGALALSLGLDEGYFAEFMDGAVATMRLLHYPSQPADANEKLTRGIGAHTDFGAITMLLQDEVDGLQVWDKKNEAWIDVPPTEGAFVVNLGNLMARWTNERYKSNIHRVINKSGRERYSIPVFVSGNPDYVVDCIPTCKSAANPAKFGPVTVEQAVSASYAESYGRAQLYKQGLEQATATKVQAQQVQTPQIAVA</sequence>
<dbReference type="InterPro" id="IPR050231">
    <property type="entry name" value="Iron_ascorbate_oxido_reductase"/>
</dbReference>
<evidence type="ECO:0000256" key="2">
    <source>
        <dbReference type="ARBA" id="ARBA00022723"/>
    </source>
</evidence>
<dbReference type="GO" id="GO:0044283">
    <property type="term" value="P:small molecule biosynthetic process"/>
    <property type="evidence" value="ECO:0007669"/>
    <property type="project" value="UniProtKB-ARBA"/>
</dbReference>
<accession>A0A4R8QM14</accession>
<dbReference type="GO" id="GO:0046872">
    <property type="term" value="F:metal ion binding"/>
    <property type="evidence" value="ECO:0007669"/>
    <property type="project" value="UniProtKB-KW"/>
</dbReference>
<dbReference type="GO" id="GO:0016491">
    <property type="term" value="F:oxidoreductase activity"/>
    <property type="evidence" value="ECO:0007669"/>
    <property type="project" value="UniProtKB-KW"/>
</dbReference>
<dbReference type="Proteomes" id="UP000295083">
    <property type="component" value="Unassembled WGS sequence"/>
</dbReference>
<dbReference type="InterPro" id="IPR027443">
    <property type="entry name" value="IPNS-like_sf"/>
</dbReference>
<dbReference type="InterPro" id="IPR044861">
    <property type="entry name" value="IPNS-like_FE2OG_OXY"/>
</dbReference>
<dbReference type="PROSITE" id="PS51471">
    <property type="entry name" value="FE2OG_OXY"/>
    <property type="match status" value="1"/>
</dbReference>
<keyword evidence="4 5" id="KW-0408">Iron</keyword>
<dbReference type="InterPro" id="IPR005123">
    <property type="entry name" value="Oxoglu/Fe-dep_dioxygenase_dom"/>
</dbReference>
<comment type="similarity">
    <text evidence="1 5">Belongs to the iron/ascorbate-dependent oxidoreductase family.</text>
</comment>
<dbReference type="SUPFAM" id="SSF51197">
    <property type="entry name" value="Clavaminate synthase-like"/>
    <property type="match status" value="1"/>
</dbReference>
<keyword evidence="3 5" id="KW-0560">Oxidoreductase</keyword>
<dbReference type="PANTHER" id="PTHR47990">
    <property type="entry name" value="2-OXOGLUTARATE (2OG) AND FE(II)-DEPENDENT OXYGENASE SUPERFAMILY PROTEIN-RELATED"/>
    <property type="match status" value="1"/>
</dbReference>
<feature type="domain" description="Fe2OG dioxygenase" evidence="6">
    <location>
        <begin position="179"/>
        <end position="283"/>
    </location>
</feature>
<evidence type="ECO:0000256" key="4">
    <source>
        <dbReference type="ARBA" id="ARBA00023004"/>
    </source>
</evidence>
<dbReference type="Pfam" id="PF03171">
    <property type="entry name" value="2OG-FeII_Oxy"/>
    <property type="match status" value="1"/>
</dbReference>
<dbReference type="FunFam" id="2.60.120.330:FF:000006">
    <property type="entry name" value="2-oxoglutarate-Fe(II) type oxidoreductase hxnY"/>
    <property type="match status" value="1"/>
</dbReference>
<dbReference type="Gene3D" id="2.60.120.330">
    <property type="entry name" value="B-lactam Antibiotic, Isopenicillin N Synthase, Chain"/>
    <property type="match status" value="1"/>
</dbReference>
<evidence type="ECO:0000313" key="7">
    <source>
        <dbReference type="EMBL" id="TDZ40091.1"/>
    </source>
</evidence>
<dbReference type="Pfam" id="PF14226">
    <property type="entry name" value="DIOX_N"/>
    <property type="match status" value="1"/>
</dbReference>
<evidence type="ECO:0000256" key="1">
    <source>
        <dbReference type="ARBA" id="ARBA00008056"/>
    </source>
</evidence>
<dbReference type="EMBL" id="QAPG01000007">
    <property type="protein sequence ID" value="TDZ40091.1"/>
    <property type="molecule type" value="Genomic_DNA"/>
</dbReference>